<gene>
    <name evidence="12" type="ORF">Cgig2_027035</name>
</gene>
<feature type="transmembrane region" description="Helical" evidence="10">
    <location>
        <begin position="72"/>
        <end position="95"/>
    </location>
</feature>
<evidence type="ECO:0000313" key="13">
    <source>
        <dbReference type="Proteomes" id="UP001153076"/>
    </source>
</evidence>
<protein>
    <recommendedName>
        <fullName evidence="10">Bidirectional sugar transporter SWEET</fullName>
    </recommendedName>
</protein>
<dbReference type="PANTHER" id="PTHR10791:SF222">
    <property type="entry name" value="BIDIRECTIONAL SUGAR TRANSPORTER SWEET15"/>
    <property type="match status" value="1"/>
</dbReference>
<comment type="caution">
    <text evidence="10">Lacks conserved residue(s) required for the propagation of feature annotation.</text>
</comment>
<evidence type="ECO:0000256" key="6">
    <source>
        <dbReference type="ARBA" id="ARBA00022692"/>
    </source>
</evidence>
<keyword evidence="5 10" id="KW-0762">Sugar transport</keyword>
<feature type="transmembrane region" description="Helical" evidence="10">
    <location>
        <begin position="163"/>
        <end position="182"/>
    </location>
</feature>
<keyword evidence="4" id="KW-1003">Cell membrane</keyword>
<feature type="transmembrane region" description="Helical" evidence="10">
    <location>
        <begin position="49"/>
        <end position="66"/>
    </location>
</feature>
<evidence type="ECO:0000256" key="7">
    <source>
        <dbReference type="ARBA" id="ARBA00022737"/>
    </source>
</evidence>
<comment type="function">
    <text evidence="10">Mediates both low-affinity uptake and efflux of sugar across the membrane.</text>
</comment>
<feature type="transmembrane region" description="Helical" evidence="10">
    <location>
        <begin position="107"/>
        <end position="128"/>
    </location>
</feature>
<keyword evidence="3 10" id="KW-0813">Transport</keyword>
<keyword evidence="13" id="KW-1185">Reference proteome</keyword>
<dbReference type="InterPro" id="IPR047664">
    <property type="entry name" value="SWEET"/>
</dbReference>
<dbReference type="AlphaFoldDB" id="A0A9Q1QET2"/>
<dbReference type="Gene3D" id="1.20.1280.290">
    <property type="match status" value="1"/>
</dbReference>
<evidence type="ECO:0000256" key="10">
    <source>
        <dbReference type="RuleBase" id="RU910715"/>
    </source>
</evidence>
<evidence type="ECO:0000256" key="2">
    <source>
        <dbReference type="ARBA" id="ARBA00007809"/>
    </source>
</evidence>
<feature type="compositionally biased region" description="Basic and acidic residues" evidence="11">
    <location>
        <begin position="213"/>
        <end position="232"/>
    </location>
</feature>
<reference evidence="12" key="1">
    <citation type="submission" date="2022-04" db="EMBL/GenBank/DDBJ databases">
        <title>Carnegiea gigantea Genome sequencing and assembly v2.</title>
        <authorList>
            <person name="Copetti D."/>
            <person name="Sanderson M.J."/>
            <person name="Burquez A."/>
            <person name="Wojciechowski M.F."/>
        </authorList>
    </citation>
    <scope>NUCLEOTIDE SEQUENCE</scope>
    <source>
        <strain evidence="12">SGP5-SGP5p</strain>
        <tissue evidence="12">Aerial part</tissue>
    </source>
</reference>
<keyword evidence="6 10" id="KW-0812">Transmembrane</keyword>
<organism evidence="12 13">
    <name type="scientific">Carnegiea gigantea</name>
    <dbReference type="NCBI Taxonomy" id="171969"/>
    <lineage>
        <taxon>Eukaryota</taxon>
        <taxon>Viridiplantae</taxon>
        <taxon>Streptophyta</taxon>
        <taxon>Embryophyta</taxon>
        <taxon>Tracheophyta</taxon>
        <taxon>Spermatophyta</taxon>
        <taxon>Magnoliopsida</taxon>
        <taxon>eudicotyledons</taxon>
        <taxon>Gunneridae</taxon>
        <taxon>Pentapetalae</taxon>
        <taxon>Caryophyllales</taxon>
        <taxon>Cactineae</taxon>
        <taxon>Cactaceae</taxon>
        <taxon>Cactoideae</taxon>
        <taxon>Echinocereeae</taxon>
        <taxon>Carnegiea</taxon>
    </lineage>
</organism>
<keyword evidence="9 10" id="KW-0472">Membrane</keyword>
<proteinExistence type="inferred from homology"/>
<evidence type="ECO:0000256" key="9">
    <source>
        <dbReference type="ARBA" id="ARBA00023136"/>
    </source>
</evidence>
<keyword evidence="7" id="KW-0677">Repeat</keyword>
<comment type="caution">
    <text evidence="12">The sequence shown here is derived from an EMBL/GenBank/DDBJ whole genome shotgun (WGS) entry which is preliminary data.</text>
</comment>
<feature type="region of interest" description="Disordered" evidence="11">
    <location>
        <begin position="198"/>
        <end position="240"/>
    </location>
</feature>
<dbReference type="InterPro" id="IPR004316">
    <property type="entry name" value="SWEET_rpt"/>
</dbReference>
<name>A0A9Q1QET2_9CARY</name>
<evidence type="ECO:0000256" key="4">
    <source>
        <dbReference type="ARBA" id="ARBA00022475"/>
    </source>
</evidence>
<dbReference type="GO" id="GO:0051119">
    <property type="term" value="F:sugar transmembrane transporter activity"/>
    <property type="evidence" value="ECO:0007669"/>
    <property type="project" value="InterPro"/>
</dbReference>
<evidence type="ECO:0000313" key="12">
    <source>
        <dbReference type="EMBL" id="KAJ8439109.1"/>
    </source>
</evidence>
<feature type="transmembrane region" description="Helical" evidence="10">
    <location>
        <begin position="134"/>
        <end position="156"/>
    </location>
</feature>
<evidence type="ECO:0000256" key="1">
    <source>
        <dbReference type="ARBA" id="ARBA00004651"/>
    </source>
</evidence>
<feature type="transmembrane region" description="Helical" evidence="10">
    <location>
        <begin position="6"/>
        <end position="28"/>
    </location>
</feature>
<keyword evidence="8 10" id="KW-1133">Transmembrane helix</keyword>
<dbReference type="EMBL" id="JAKOGI010000229">
    <property type="protein sequence ID" value="KAJ8439109.1"/>
    <property type="molecule type" value="Genomic_DNA"/>
</dbReference>
<dbReference type="PANTHER" id="PTHR10791">
    <property type="entry name" value="RAG1-ACTIVATING PROTEIN 1"/>
    <property type="match status" value="1"/>
</dbReference>
<comment type="similarity">
    <text evidence="2 10">Belongs to the SWEET sugar transporter family.</text>
</comment>
<evidence type="ECO:0000256" key="5">
    <source>
        <dbReference type="ARBA" id="ARBA00022597"/>
    </source>
</evidence>
<evidence type="ECO:0000256" key="11">
    <source>
        <dbReference type="SAM" id="MobiDB-lite"/>
    </source>
</evidence>
<dbReference type="Pfam" id="PF03083">
    <property type="entry name" value="MtN3_slv"/>
    <property type="match status" value="1"/>
</dbReference>
<sequence>MALHIGHSGLAVTIVGVLGNVISVMVYLAPLPTYYRIYKKKSTQGFQSVPYVVALFSAMLWLYYALLKEEEYFLISINSVGIVIETLYIGFYFAYAPTKAKICTAKLVFALNLGVFSIIVIVIQLLLGNSSNRIHVLGYLCAIVTTSVFAAPLTIMGLKQAPIPNIFGFVLGLLQMVLYALYKNCCFSNNLDTNVADSGKNESRHQQQIYSEKPAHDKKADRQDSSNDDHNKLAALDHAV</sequence>
<comment type="subcellular location">
    <subcellularLocation>
        <location evidence="1">Cell membrane</location>
        <topology evidence="1">Multi-pass membrane protein</topology>
    </subcellularLocation>
</comment>
<dbReference type="FunFam" id="1.20.1280.290:FF:000001">
    <property type="entry name" value="Bidirectional sugar transporter SWEET"/>
    <property type="match status" value="1"/>
</dbReference>
<evidence type="ECO:0000256" key="8">
    <source>
        <dbReference type="ARBA" id="ARBA00022989"/>
    </source>
</evidence>
<dbReference type="OrthoDB" id="409725at2759"/>
<dbReference type="Proteomes" id="UP001153076">
    <property type="component" value="Unassembled WGS sequence"/>
</dbReference>
<dbReference type="GO" id="GO:0005886">
    <property type="term" value="C:plasma membrane"/>
    <property type="evidence" value="ECO:0007669"/>
    <property type="project" value="UniProtKB-SubCell"/>
</dbReference>
<accession>A0A9Q1QET2</accession>
<evidence type="ECO:0000256" key="3">
    <source>
        <dbReference type="ARBA" id="ARBA00022448"/>
    </source>
</evidence>